<reference evidence="2" key="1">
    <citation type="submission" date="2019-07" db="EMBL/GenBank/DDBJ databases">
        <title>Genomic Encyclopedia of Type Strains, Phase IV (KMG-IV): sequencing the most valuable type-strain genomes for metagenomic binning, comparative biology and taxonomic classification.</title>
        <authorList>
            <person name="Goeker M."/>
        </authorList>
    </citation>
    <scope>NUCLEOTIDE SEQUENCE</scope>
    <source>
        <strain evidence="2">DSM 44596</strain>
    </source>
</reference>
<name>A0A652YMV9_NOCGL</name>
<accession>A0A652YMV9</accession>
<dbReference type="GO" id="GO:0016020">
    <property type="term" value="C:membrane"/>
    <property type="evidence" value="ECO:0007669"/>
    <property type="project" value="TreeGrafter"/>
</dbReference>
<feature type="domain" description="AB hydrolase-1" evidence="1">
    <location>
        <begin position="58"/>
        <end position="284"/>
    </location>
</feature>
<protein>
    <submittedName>
        <fullName evidence="2">Pimeloyl-ACP methyl ester carboxylesterase</fullName>
    </submittedName>
</protein>
<dbReference type="PRINTS" id="PR00111">
    <property type="entry name" value="ABHYDROLASE"/>
</dbReference>
<dbReference type="GO" id="GO:0003824">
    <property type="term" value="F:catalytic activity"/>
    <property type="evidence" value="ECO:0007669"/>
    <property type="project" value="UniProtKB-ARBA"/>
</dbReference>
<dbReference type="InterPro" id="IPR000073">
    <property type="entry name" value="AB_hydrolase_1"/>
</dbReference>
<gene>
    <name evidence="2" type="ORF">FNL38_105315</name>
</gene>
<organism evidence="2">
    <name type="scientific">Nocardia globerula</name>
    <dbReference type="NCBI Taxonomy" id="1818"/>
    <lineage>
        <taxon>Bacteria</taxon>
        <taxon>Bacillati</taxon>
        <taxon>Actinomycetota</taxon>
        <taxon>Actinomycetes</taxon>
        <taxon>Mycobacteriales</taxon>
        <taxon>Nocardiaceae</taxon>
        <taxon>Nocardia</taxon>
    </lineage>
</organism>
<dbReference type="EMBL" id="VNIQ01000005">
    <property type="protein sequence ID" value="TYQ03165.1"/>
    <property type="molecule type" value="Genomic_DNA"/>
</dbReference>
<dbReference type="InterPro" id="IPR029058">
    <property type="entry name" value="AB_hydrolase_fold"/>
</dbReference>
<comment type="caution">
    <text evidence="2">The sequence shown here is derived from an EMBL/GenBank/DDBJ whole genome shotgun (WGS) entry which is preliminary data.</text>
</comment>
<dbReference type="InterPro" id="IPR050266">
    <property type="entry name" value="AB_hydrolase_sf"/>
</dbReference>
<dbReference type="Pfam" id="PF12697">
    <property type="entry name" value="Abhydrolase_6"/>
    <property type="match status" value="1"/>
</dbReference>
<dbReference type="SUPFAM" id="SSF53474">
    <property type="entry name" value="alpha/beta-Hydrolases"/>
    <property type="match status" value="1"/>
</dbReference>
<sequence length="292" mass="31268">MPASSIDQFAATDSGAAFYAAYDSVLSTWPDDTTTIEIESDYGTTHVNVCGPESGPPVVLLPGGGATSTVWFDNVTALSAHNRVYAVDLMGDVGRSTAHGKPMKAVDDLLDWLKSVIDGLDLDSPSIIGHSYGAMIALAYALHNPDRVSRLILIDPNSCFAGMRMQYLVHALPILLRPNEKRERTFIEWETGGASLDEDWMSLLTLGAAHFPKSKTIVPKRPGRKKLAGFSVDTTVILAGRSKVHDSSRVAALIRASLPHAKTLILASATHHALPMVPAQELNAALCSALGR</sequence>
<dbReference type="PANTHER" id="PTHR43798:SF33">
    <property type="entry name" value="HYDROLASE, PUTATIVE (AFU_ORTHOLOGUE AFUA_2G14860)-RELATED"/>
    <property type="match status" value="1"/>
</dbReference>
<evidence type="ECO:0000313" key="2">
    <source>
        <dbReference type="EMBL" id="TYQ03165.1"/>
    </source>
</evidence>
<evidence type="ECO:0000259" key="1">
    <source>
        <dbReference type="Pfam" id="PF12697"/>
    </source>
</evidence>
<dbReference type="Gene3D" id="3.40.50.1820">
    <property type="entry name" value="alpha/beta hydrolase"/>
    <property type="match status" value="1"/>
</dbReference>
<dbReference type="AlphaFoldDB" id="A0A652YMV9"/>
<proteinExistence type="predicted"/>
<dbReference type="PANTHER" id="PTHR43798">
    <property type="entry name" value="MONOACYLGLYCEROL LIPASE"/>
    <property type="match status" value="1"/>
</dbReference>